<feature type="region of interest" description="Disordered" evidence="2">
    <location>
        <begin position="184"/>
        <end position="309"/>
    </location>
</feature>
<gene>
    <name evidence="3" type="ORF">CAUJ_LOCUS1783</name>
</gene>
<evidence type="ECO:0000313" key="4">
    <source>
        <dbReference type="Proteomes" id="UP000835052"/>
    </source>
</evidence>
<feature type="coiled-coil region" evidence="1">
    <location>
        <begin position="48"/>
        <end position="89"/>
    </location>
</feature>
<dbReference type="AlphaFoldDB" id="A0A8S1GSL4"/>
<accession>A0A8S1GSL4</accession>
<reference evidence="3" key="1">
    <citation type="submission" date="2020-10" db="EMBL/GenBank/DDBJ databases">
        <authorList>
            <person name="Kikuchi T."/>
        </authorList>
    </citation>
    <scope>NUCLEOTIDE SEQUENCE</scope>
    <source>
        <strain evidence="3">NKZ352</strain>
    </source>
</reference>
<dbReference type="EMBL" id="CAJGYM010000003">
    <property type="protein sequence ID" value="CAD6185864.1"/>
    <property type="molecule type" value="Genomic_DNA"/>
</dbReference>
<organism evidence="3 4">
    <name type="scientific">Caenorhabditis auriculariae</name>
    <dbReference type="NCBI Taxonomy" id="2777116"/>
    <lineage>
        <taxon>Eukaryota</taxon>
        <taxon>Metazoa</taxon>
        <taxon>Ecdysozoa</taxon>
        <taxon>Nematoda</taxon>
        <taxon>Chromadorea</taxon>
        <taxon>Rhabditida</taxon>
        <taxon>Rhabditina</taxon>
        <taxon>Rhabditomorpha</taxon>
        <taxon>Rhabditoidea</taxon>
        <taxon>Rhabditidae</taxon>
        <taxon>Peloderinae</taxon>
        <taxon>Caenorhabditis</taxon>
    </lineage>
</organism>
<name>A0A8S1GSL4_9PELO</name>
<feature type="compositionally biased region" description="Basic and acidic residues" evidence="2">
    <location>
        <begin position="30"/>
        <end position="39"/>
    </location>
</feature>
<evidence type="ECO:0008006" key="5">
    <source>
        <dbReference type="Google" id="ProtNLM"/>
    </source>
</evidence>
<evidence type="ECO:0000313" key="3">
    <source>
        <dbReference type="EMBL" id="CAD6185864.1"/>
    </source>
</evidence>
<evidence type="ECO:0000256" key="2">
    <source>
        <dbReference type="SAM" id="MobiDB-lite"/>
    </source>
</evidence>
<evidence type="ECO:0000256" key="1">
    <source>
        <dbReference type="SAM" id="Coils"/>
    </source>
</evidence>
<feature type="region of interest" description="Disordered" evidence="2">
    <location>
        <begin position="14"/>
        <end position="41"/>
    </location>
</feature>
<protein>
    <recommendedName>
        <fullName evidence="5">Shugoshin C-terminal domain-containing protein</fullName>
    </recommendedName>
</protein>
<sequence>MSKSLSREALISIFGKKKETGQNVPSTSSKPDENDDYKKSNGSLVMKILQLKNENAQNRKTMDKLRAENEELREINRSLSAANEEERIEMIVAQRVKTKMAHLNAMNQRTISFLQSMTSDYQDAMKDFKELEGITVQPAKPSRVRSQLAVPTSLSSVDEAPLVPLKRVPLKILPLENEVRSLVEEQDDDVTPTVSPVKRDAAVTQRRKPRSSGKKSETPPKTVRRGVKSDSAALKVISNNNALETPQRHPARVQKNRSDSEGFVVPATPTAPADFDGDSQTVRRKRAAAAKVTSMAEPKLSGKLRRPGKYDEPVPFISNYLY</sequence>
<dbReference type="OrthoDB" id="5821911at2759"/>
<comment type="caution">
    <text evidence="3">The sequence shown here is derived from an EMBL/GenBank/DDBJ whole genome shotgun (WGS) entry which is preliminary data.</text>
</comment>
<dbReference type="Proteomes" id="UP000835052">
    <property type="component" value="Unassembled WGS sequence"/>
</dbReference>
<keyword evidence="4" id="KW-1185">Reference proteome</keyword>
<proteinExistence type="predicted"/>
<keyword evidence="1" id="KW-0175">Coiled coil</keyword>